<dbReference type="GO" id="GO:0000422">
    <property type="term" value="P:autophagy of mitochondrion"/>
    <property type="evidence" value="ECO:0007669"/>
    <property type="project" value="TreeGrafter"/>
</dbReference>
<comment type="catalytic activity">
    <reaction evidence="10">
        <text>a 1,2-diacyl-sn-glycero-3-phospho-L-serine(in) = a 1,2-diacyl-sn-glycero-3-phospho-L-serine(out)</text>
        <dbReference type="Rhea" id="RHEA:38663"/>
        <dbReference type="ChEBI" id="CHEBI:57262"/>
    </reaction>
</comment>
<evidence type="ECO:0000256" key="7">
    <source>
        <dbReference type="ARBA" id="ARBA00023006"/>
    </source>
</evidence>
<dbReference type="GO" id="GO:0061709">
    <property type="term" value="P:reticulophagy"/>
    <property type="evidence" value="ECO:0007669"/>
    <property type="project" value="TreeGrafter"/>
</dbReference>
<evidence type="ECO:0000256" key="10">
    <source>
        <dbReference type="ARBA" id="ARBA00024479"/>
    </source>
</evidence>
<comment type="similarity">
    <text evidence="3">Belongs to the ATG2 family.</text>
</comment>
<name>A0A6B2EBD1_9DIPT</name>
<organism evidence="13">
    <name type="scientific">Phlebotomus kandelakii</name>
    <dbReference type="NCBI Taxonomy" id="1109342"/>
    <lineage>
        <taxon>Eukaryota</taxon>
        <taxon>Metazoa</taxon>
        <taxon>Ecdysozoa</taxon>
        <taxon>Arthropoda</taxon>
        <taxon>Hexapoda</taxon>
        <taxon>Insecta</taxon>
        <taxon>Pterygota</taxon>
        <taxon>Neoptera</taxon>
        <taxon>Endopterygota</taxon>
        <taxon>Diptera</taxon>
        <taxon>Nematocera</taxon>
        <taxon>Psychodoidea</taxon>
        <taxon>Psychodidae</taxon>
        <taxon>Phlebotomus</taxon>
        <taxon>Larroussius</taxon>
    </lineage>
</organism>
<evidence type="ECO:0000256" key="4">
    <source>
        <dbReference type="ARBA" id="ARBA00018070"/>
    </source>
</evidence>
<evidence type="ECO:0000256" key="5">
    <source>
        <dbReference type="ARBA" id="ARBA00022448"/>
    </source>
</evidence>
<feature type="compositionally biased region" description="Acidic residues" evidence="12">
    <location>
        <begin position="307"/>
        <end position="318"/>
    </location>
</feature>
<dbReference type="InterPro" id="IPR026849">
    <property type="entry name" value="ATG2"/>
</dbReference>
<evidence type="ECO:0000256" key="8">
    <source>
        <dbReference type="ARBA" id="ARBA00023055"/>
    </source>
</evidence>
<evidence type="ECO:0000256" key="2">
    <source>
        <dbReference type="ARBA" id="ARBA00004623"/>
    </source>
</evidence>
<dbReference type="GO" id="GO:0061723">
    <property type="term" value="P:glycophagy"/>
    <property type="evidence" value="ECO:0007669"/>
    <property type="project" value="TreeGrafter"/>
</dbReference>
<dbReference type="EMBL" id="GIFK01001257">
    <property type="protein sequence ID" value="NBJ58960.1"/>
    <property type="molecule type" value="Transcribed_RNA"/>
</dbReference>
<dbReference type="GO" id="GO:0061908">
    <property type="term" value="C:phagophore"/>
    <property type="evidence" value="ECO:0007669"/>
    <property type="project" value="TreeGrafter"/>
</dbReference>
<keyword evidence="5" id="KW-0813">Transport</keyword>
<feature type="compositionally biased region" description="Basic and acidic residues" evidence="12">
    <location>
        <begin position="850"/>
        <end position="863"/>
    </location>
</feature>
<keyword evidence="8" id="KW-0445">Lipid transport</keyword>
<keyword evidence="6" id="KW-0256">Endoplasmic reticulum</keyword>
<dbReference type="PANTHER" id="PTHR13190">
    <property type="entry name" value="AUTOPHAGY-RELATED 2, ISOFORM A"/>
    <property type="match status" value="1"/>
</dbReference>
<dbReference type="GO" id="GO:0043495">
    <property type="term" value="F:protein-membrane adaptor activity"/>
    <property type="evidence" value="ECO:0007669"/>
    <property type="project" value="TreeGrafter"/>
</dbReference>
<dbReference type="GO" id="GO:0005789">
    <property type="term" value="C:endoplasmic reticulum membrane"/>
    <property type="evidence" value="ECO:0007669"/>
    <property type="project" value="UniProtKB-SubCell"/>
</dbReference>
<evidence type="ECO:0000256" key="9">
    <source>
        <dbReference type="ARBA" id="ARBA00023136"/>
    </source>
</evidence>
<evidence type="ECO:0000256" key="3">
    <source>
        <dbReference type="ARBA" id="ARBA00009714"/>
    </source>
</evidence>
<keyword evidence="9" id="KW-0472">Membrane</keyword>
<feature type="region of interest" description="Disordered" evidence="12">
    <location>
        <begin position="291"/>
        <end position="319"/>
    </location>
</feature>
<accession>A0A6B2EBD1</accession>
<evidence type="ECO:0000256" key="12">
    <source>
        <dbReference type="SAM" id="MobiDB-lite"/>
    </source>
</evidence>
<keyword evidence="7" id="KW-0072">Autophagy</keyword>
<proteinExistence type="inferred from homology"/>
<comment type="subcellular location">
    <subcellularLocation>
        <location evidence="1">Endoplasmic reticulum membrane</location>
        <topology evidence="1">Peripheral membrane protein</topology>
    </subcellularLocation>
    <subcellularLocation>
        <location evidence="2">Preautophagosomal structure membrane</location>
        <topology evidence="2">Peripheral membrane protein</topology>
    </subcellularLocation>
</comment>
<feature type="compositionally biased region" description="Polar residues" evidence="12">
    <location>
        <begin position="833"/>
        <end position="846"/>
    </location>
</feature>
<protein>
    <recommendedName>
        <fullName evidence="4">Autophagy-related protein 2</fullName>
    </recommendedName>
</protein>
<evidence type="ECO:0000256" key="6">
    <source>
        <dbReference type="ARBA" id="ARBA00022824"/>
    </source>
</evidence>
<reference evidence="13" key="1">
    <citation type="submission" date="2019-10" db="EMBL/GenBank/DDBJ databases">
        <title>Short sand fly seasons in Tbilisi, Georgia, hinder development of host immunity to saliva of the visceral leishmaniasis vector Phlebotomus kandelakii.</title>
        <authorList>
            <person name="Oliveira F."/>
            <person name="Giorgobiani E."/>
            <person name="Guimaraes-Costa A.B."/>
            <person name="Abdeladhim M."/>
            <person name="Oristian J."/>
            <person name="Tskhvaradze L."/>
            <person name="Tsertsvadze N."/>
            <person name="Zakalashvili M."/>
            <person name="Valenzuela J.G."/>
            <person name="Kamhawi S."/>
        </authorList>
    </citation>
    <scope>NUCLEOTIDE SEQUENCE</scope>
    <source>
        <strain evidence="13">Wild-capture in Tbilisi</strain>
        <tissue evidence="13">Salivary glands</tissue>
    </source>
</reference>
<dbReference type="GO" id="GO:0034045">
    <property type="term" value="C:phagophore assembly site membrane"/>
    <property type="evidence" value="ECO:0007669"/>
    <property type="project" value="UniProtKB-SubCell"/>
</dbReference>
<feature type="region of interest" description="Disordered" evidence="12">
    <location>
        <begin position="206"/>
        <end position="232"/>
    </location>
</feature>
<dbReference type="GO" id="GO:0006869">
    <property type="term" value="P:lipid transport"/>
    <property type="evidence" value="ECO:0007669"/>
    <property type="project" value="UniProtKB-KW"/>
</dbReference>
<dbReference type="PANTHER" id="PTHR13190:SF1">
    <property type="entry name" value="AUTOPHAGY-RELATED 2, ISOFORM A"/>
    <property type="match status" value="1"/>
</dbReference>
<sequence>MPWYALWSDVIKKKVCRYLLQRYLGQFLQEKLSLEQLNVDLYNGKGTVYDVALYSEALNELCQSQGWALEVIEGYLGSVTVNIPWNALMTEDSFIEVSGLYLALKPKPTAKEGQSVLESMWSSMSSSMQLAQDCMDRDGENLAQNVQMSAMEGIERFAQIIDNVLNRIKAKFVDTVVRLEYVLPNQQRGIAIVVKIKKIEYQNEVGGDTQESGENSGQNPAQDNEGSPSASRKKSYFISTHAIHHIVFEDITFYTEEFLLVDETRVGRGQSRAPSEPMGDISEQFHSTISSMSSTMQDSRETFLSEDRDETTGEEDDDSGVRIVTSGEILMGRLRMRQEVRIRMKQSETVPGPKVEMDLNLGCMELFLSPRQVHLLVCVSERFTGEATTAAAAEDVGGVDKQATRQVPVANVALSTGTQTPFNPMSGGWSSNIHDDPSKSHQQIFYSIAEPQNPIGGNIFDSVMSSSSSMTSSMSSATTSGKKGSGLDVDNSMISRFAMRIASILVIILHEDILFESALDQQQCLPLTADSVDKMKVMSEGLFRKLQEMDYDADNFEECLNGVMTDHHLRLWLSPVIVEGDEQRNLKENLMQISISVACGHFMEILTDLAVPLLDFHREESSVVGSLARRPDIVVNVHKLEKIRHRGGAVRYSLPTTTINCTLACCHTEIDISMYDRLKAVLDDTPFDGVSSHIVDYRTSAKESTQATTTTLVVTSQCADVKLRFPIPDLRPLHDPQRVPWWRRNVRPDSLTLRLHGLRLTNVATDGYKVEAREIHVFYCENDRAPSIAVGRCSQRLDDATQMIDIPTVLVEVIPEESDTTNLLDRLERESPTDSAQKKPNPTPFSSKRVCRESDTPHKKNPNDDTETLIIPGDSAEMSTFCDFAYKNSRLRIKINLPLVSLQLRSKHLYEILYNRINSDLLLWEPAARSATVPQQTIDNFLNIGMMDSIYAPATSIRAMASDYSATNSSESSDSAEEEDANVFYSMYDRKKTRMPERHVEGTKSCDLCIQVSITEGLLTMQAPVRDSKNLVIPEQFGEYVIRVDGLSLFTVKGYCGNENLGFVCLEVVDADLYHCGIIPSPNSDPPLRWFDSILPEYLLKTIYSTPKDLTMQKGRRDKEREMISLAIQIKHCPEQRLKRIRVAAGIEMATLRHNPSQPEHTWLTELLDMFDVVDYPVLGYTVSGVVTEMHLHLWDCAIDYRPIYFPYRAVITLGNFMISSNITTTAPGCTLRFVAEDCTLSLAPQAVDTPAKDMLESDYPKIPENLHGDSRDLVCIVDLGLFEISLRLNEKATSYAPKFDMRAAINDVHIRTCADSARALAQLISYIAAQGDLDKFDAAPEESCDSTGNLSEADADLLSVKSSQTSIPEVTQTQQQHVNTLMAEAMQESAIEESEYSDEDIGALGPGVDVFFFPDEAAKMGVSSKQSLPGSTPDSVSITSGEIRELYDFESTVMGGGASNIDPEIDIEVEEALPQVAKDLGNVRRRDITPSKSHQHRGIGHLRSLSSGTDDDFCFISEEERVIFCGQNEVTVTEDPIRIVDNHFSVPNRKPDLLQAPHDFPMAVIRYTLCEMSVTWHIFGGSDFSVNPPPEPKEDTLTEDESYRLSYLPMSDVYKYGVSYAAGAKTMADGSARRHQPTGKLSWKMRGGAHRRHDILMEFQLHKVRFSHEVYPSDREQASRQVLLVSDLEIKDKLAVSNINKFLYHPTSGVIKPHQSRANLLVIKALHLRSDLSLPAQECCLRVSMLPLRLNIDQDSLLFLFDFFQEFSGADSTPPVPESQRQVPTSMSPPPIMMVDLPEAAQELQARKMVSENLMLLMEDEGEKSTTPTTADTEDNSPIYFRSVSFSPEVKIRIDYQGKRVELSRGPLAGLLMGLGQLHCSEIRLKRICHKNGILGVDKLLNFLLQEWLQDIKRNQLPSLLGGVGPMHSFIQLFQGIRDLFWLPIEQYQKDGQIVRGLQRGAQSFTARTALAALEITTRLIHLLQITAETAYDMVSPGPTVRRVRGYKKSKRKRVQPPQDIREGVANAYQIVRDGIGETVHTIMEVAALEHDQKGYTGAVGAVVREIPSTMVKPIVLATQATTNVLGGVRNQLVPDARIEAREKWKEDED</sequence>
<evidence type="ECO:0000256" key="1">
    <source>
        <dbReference type="ARBA" id="ARBA00004406"/>
    </source>
</evidence>
<dbReference type="GO" id="GO:0000045">
    <property type="term" value="P:autophagosome assembly"/>
    <property type="evidence" value="ECO:0007669"/>
    <property type="project" value="TreeGrafter"/>
</dbReference>
<dbReference type="Pfam" id="PF13329">
    <property type="entry name" value="ATG2_CAD"/>
    <property type="match status" value="2"/>
</dbReference>
<comment type="catalytic activity">
    <reaction evidence="11">
        <text>a 1,2-diacyl-sn-glycero-3-phosphoethanolamine(in) = a 1,2-diacyl-sn-glycero-3-phosphoethanolamine(out)</text>
        <dbReference type="Rhea" id="RHEA:38895"/>
        <dbReference type="ChEBI" id="CHEBI:64612"/>
    </reaction>
</comment>
<evidence type="ECO:0000256" key="11">
    <source>
        <dbReference type="ARBA" id="ARBA00024615"/>
    </source>
</evidence>
<feature type="compositionally biased region" description="Polar residues" evidence="12">
    <location>
        <begin position="209"/>
        <end position="230"/>
    </location>
</feature>
<feature type="region of interest" description="Disordered" evidence="12">
    <location>
        <begin position="827"/>
        <end position="870"/>
    </location>
</feature>
<evidence type="ECO:0000313" key="13">
    <source>
        <dbReference type="EMBL" id="NBJ58960.1"/>
    </source>
</evidence>
<dbReference type="GO" id="GO:0032266">
    <property type="term" value="F:phosphatidylinositol-3-phosphate binding"/>
    <property type="evidence" value="ECO:0007669"/>
    <property type="project" value="TreeGrafter"/>
</dbReference>
<dbReference type="GO" id="GO:0034727">
    <property type="term" value="P:piecemeal microautophagy of the nucleus"/>
    <property type="evidence" value="ECO:0007669"/>
    <property type="project" value="TreeGrafter"/>
</dbReference>